<protein>
    <submittedName>
        <fullName evidence="8">Selenide, water dikinase</fullName>
    </submittedName>
</protein>
<dbReference type="GO" id="GO:0004756">
    <property type="term" value="F:selenide, water dikinase activity"/>
    <property type="evidence" value="ECO:0007669"/>
    <property type="project" value="TreeGrafter"/>
</dbReference>
<dbReference type="SUPFAM" id="SSF55326">
    <property type="entry name" value="PurM N-terminal domain-like"/>
    <property type="match status" value="1"/>
</dbReference>
<dbReference type="Pfam" id="PF02769">
    <property type="entry name" value="AIRS_C"/>
    <property type="match status" value="1"/>
</dbReference>
<evidence type="ECO:0000259" key="6">
    <source>
        <dbReference type="Pfam" id="PF00586"/>
    </source>
</evidence>
<feature type="domain" description="PurM-like C-terminal" evidence="7">
    <location>
        <begin position="157"/>
        <end position="331"/>
    </location>
</feature>
<organism evidence="8 9">
    <name type="scientific">Spiroplasma alleghenense</name>
    <dbReference type="NCBI Taxonomy" id="216931"/>
    <lineage>
        <taxon>Bacteria</taxon>
        <taxon>Bacillati</taxon>
        <taxon>Mycoplasmatota</taxon>
        <taxon>Mollicutes</taxon>
        <taxon>Entomoplasmatales</taxon>
        <taxon>Spiroplasmataceae</taxon>
        <taxon>Spiroplasma</taxon>
    </lineage>
</organism>
<feature type="domain" description="PurM-like N-terminal" evidence="6">
    <location>
        <begin position="39"/>
        <end position="145"/>
    </location>
</feature>
<evidence type="ECO:0000259" key="7">
    <source>
        <dbReference type="Pfam" id="PF02769"/>
    </source>
</evidence>
<accession>A0A345Z2P3</accession>
<dbReference type="NCBIfam" id="TIGR00476">
    <property type="entry name" value="selD"/>
    <property type="match status" value="1"/>
</dbReference>
<dbReference type="GO" id="GO:0005524">
    <property type="term" value="F:ATP binding"/>
    <property type="evidence" value="ECO:0007669"/>
    <property type="project" value="UniProtKB-KW"/>
</dbReference>
<gene>
    <name evidence="8" type="primary">selD</name>
    <name evidence="8" type="ORF">SALLE_v1c01960</name>
</gene>
<proteinExistence type="predicted"/>
<evidence type="ECO:0000256" key="1">
    <source>
        <dbReference type="ARBA" id="ARBA00022679"/>
    </source>
</evidence>
<evidence type="ECO:0000256" key="2">
    <source>
        <dbReference type="ARBA" id="ARBA00022741"/>
    </source>
</evidence>
<dbReference type="PANTHER" id="PTHR10256">
    <property type="entry name" value="SELENIDE, WATER DIKINASE"/>
    <property type="match status" value="1"/>
</dbReference>
<dbReference type="Gene3D" id="3.30.1330.10">
    <property type="entry name" value="PurM-like, N-terminal domain"/>
    <property type="match status" value="1"/>
</dbReference>
<keyword evidence="3 8" id="KW-0418">Kinase</keyword>
<dbReference type="GO" id="GO:0016260">
    <property type="term" value="P:selenocysteine biosynthetic process"/>
    <property type="evidence" value="ECO:0007669"/>
    <property type="project" value="TreeGrafter"/>
</dbReference>
<keyword evidence="1" id="KW-0808">Transferase</keyword>
<dbReference type="Pfam" id="PF00586">
    <property type="entry name" value="AIRS"/>
    <property type="match status" value="1"/>
</dbReference>
<keyword evidence="9" id="KW-1185">Reference proteome</keyword>
<dbReference type="PANTHER" id="PTHR10256:SF0">
    <property type="entry name" value="INACTIVE SELENIDE, WATER DIKINASE-LIKE PROTEIN-RELATED"/>
    <property type="match status" value="1"/>
</dbReference>
<evidence type="ECO:0000256" key="4">
    <source>
        <dbReference type="ARBA" id="ARBA00022840"/>
    </source>
</evidence>
<sequence>MKQTCLGGCSTKLDSERLVNILKEINKNSKSQLTGLNNEDCSIYPISESQFLVESMDFFPMISDDLFTFGQITACNSISDIYAMGAKPLYALNILSVTKGMTNEEIVELLKGVKSILDPLNIPIEGGHTIVGEQLLCGLNVAGIVNKEDLKKNNTAKDGDILTITKPLGFGACMTAKSVDDIKPETYKKALKWMTTPNNITSALGVKHQATSSTDITGFGLIGHLKECLTNTQNSAYIDSKKLPIIDDVLYFFDNFYFSGAGASNRRNYEHCVEYLNPIGLSYEEVLFDPQTSGGLICTFTKENWEKMSKEDKGNFFEIGHIKSDKKNKIYIQ</sequence>
<keyword evidence="4" id="KW-0067">ATP-binding</keyword>
<dbReference type="InterPro" id="IPR036676">
    <property type="entry name" value="PurM-like_C_sf"/>
</dbReference>
<dbReference type="AlphaFoldDB" id="A0A345Z2P3"/>
<dbReference type="KEGG" id="salx:SALLE_v1c01960"/>
<evidence type="ECO:0000256" key="5">
    <source>
        <dbReference type="ARBA" id="ARBA00023266"/>
    </source>
</evidence>
<dbReference type="InterPro" id="IPR004536">
    <property type="entry name" value="SPS/SelD"/>
</dbReference>
<dbReference type="Gene3D" id="3.90.650.10">
    <property type="entry name" value="PurM-like C-terminal domain"/>
    <property type="match status" value="1"/>
</dbReference>
<keyword evidence="2" id="KW-0547">Nucleotide-binding</keyword>
<dbReference type="EMBL" id="CP031376">
    <property type="protein sequence ID" value="AXK50872.1"/>
    <property type="molecule type" value="Genomic_DNA"/>
</dbReference>
<dbReference type="InterPro" id="IPR016188">
    <property type="entry name" value="PurM-like_N"/>
</dbReference>
<evidence type="ECO:0000313" key="9">
    <source>
        <dbReference type="Proteomes" id="UP000254792"/>
    </source>
</evidence>
<dbReference type="RefSeq" id="WP_115557792.1">
    <property type="nucleotide sequence ID" value="NZ_CP031376.1"/>
</dbReference>
<evidence type="ECO:0000256" key="3">
    <source>
        <dbReference type="ARBA" id="ARBA00022777"/>
    </source>
</evidence>
<keyword evidence="5" id="KW-0711">Selenium</keyword>
<dbReference type="GO" id="GO:0005737">
    <property type="term" value="C:cytoplasm"/>
    <property type="evidence" value="ECO:0007669"/>
    <property type="project" value="TreeGrafter"/>
</dbReference>
<dbReference type="InterPro" id="IPR010918">
    <property type="entry name" value="PurM-like_C_dom"/>
</dbReference>
<dbReference type="OrthoDB" id="9772934at2"/>
<evidence type="ECO:0000313" key="8">
    <source>
        <dbReference type="EMBL" id="AXK50872.1"/>
    </source>
</evidence>
<dbReference type="Proteomes" id="UP000254792">
    <property type="component" value="Chromosome"/>
</dbReference>
<dbReference type="SUPFAM" id="SSF56042">
    <property type="entry name" value="PurM C-terminal domain-like"/>
    <property type="match status" value="1"/>
</dbReference>
<name>A0A345Z2P3_9MOLU</name>
<dbReference type="InterPro" id="IPR036921">
    <property type="entry name" value="PurM-like_N_sf"/>
</dbReference>
<reference evidence="8 9" key="1">
    <citation type="submission" date="2018-07" db="EMBL/GenBank/DDBJ databases">
        <title>Complete genome sequence of Spiroplasma alleghenense PLHS-1 (ATCC 51752).</title>
        <authorList>
            <person name="Chou L."/>
            <person name="Lee T.-Y."/>
            <person name="Tsai Y.-M."/>
            <person name="Kuo C.-H."/>
        </authorList>
    </citation>
    <scope>NUCLEOTIDE SEQUENCE [LARGE SCALE GENOMIC DNA]</scope>
    <source>
        <strain evidence="8 9">PLHS-1</strain>
    </source>
</reference>